<dbReference type="RefSeq" id="WP_131169790.1">
    <property type="nucleotide sequence ID" value="NZ_CANLBI010000014.1"/>
</dbReference>
<name>A0A4V2JS73_9ACTN</name>
<keyword evidence="5" id="KW-1185">Reference proteome</keyword>
<dbReference type="NCBIfam" id="NF005968">
    <property type="entry name" value="PRK08057.1-2"/>
    <property type="match status" value="1"/>
</dbReference>
<dbReference type="PROSITE" id="PS51014">
    <property type="entry name" value="COBK_CBIJ"/>
    <property type="match status" value="1"/>
</dbReference>
<dbReference type="EC" id="1.3.1.106" evidence="4"/>
<protein>
    <submittedName>
        <fullName evidence="4">Cobalt-precorrin-6A reductase</fullName>
        <ecNumber evidence="4">1.3.1.106</ecNumber>
    </submittedName>
</protein>
<dbReference type="PANTHER" id="PTHR36925:SF1">
    <property type="entry name" value="COBALT-PRECORRIN-6A REDUCTASE"/>
    <property type="match status" value="1"/>
</dbReference>
<dbReference type="EMBL" id="SDMQ01000017">
    <property type="protein sequence ID" value="TBT82782.1"/>
    <property type="molecule type" value="Genomic_DNA"/>
</dbReference>
<reference evidence="4 5" key="1">
    <citation type="submission" date="2019-01" db="EMBL/GenBank/DDBJ databases">
        <title>Lactibacter flavus gen. nov., sp. nov., a novel bacterium of the family Propionibacteriaceae isolated from raw milk and dairy products.</title>
        <authorList>
            <person name="Huptas C."/>
            <person name="Wenning M."/>
            <person name="Breitenwieser F."/>
            <person name="Doll E."/>
            <person name="Von Neubeck M."/>
            <person name="Busse H.-J."/>
            <person name="Scherer S."/>
        </authorList>
    </citation>
    <scope>NUCLEOTIDE SEQUENCE [LARGE SCALE GENOMIC DNA]</scope>
    <source>
        <strain evidence="4 5">KCTC 33808</strain>
    </source>
</reference>
<dbReference type="AlphaFoldDB" id="A0A4V2JS73"/>
<sequence length="255" mass="26498">MRVLVLAGTGDGQAVAQALRASGLEVVESVAGRTAAARGRAVHEGVRVGGFGGADGLAAWLREHDVGAVVDATHPFAQRMTVNAVEACTRAGVPVARWVRPSWLERPDAASWLCVPDHAAAVRGAAGKGRVLLTVGRQELAAYRELHDVVARVTEPTAGWVTPNGWELVVARGPFDAAAEHDLMADRGVRVLVTKDSGGASTAAKLDAAATLGVQVVMITRPADPDGIPRLTDTDAAIRWASAALTAGPARPRPR</sequence>
<dbReference type="Pfam" id="PF02571">
    <property type="entry name" value="CbiJ"/>
    <property type="match status" value="1"/>
</dbReference>
<dbReference type="NCBIfam" id="TIGR00715">
    <property type="entry name" value="precor6x_red"/>
    <property type="match status" value="1"/>
</dbReference>
<dbReference type="GO" id="GO:0009236">
    <property type="term" value="P:cobalamin biosynthetic process"/>
    <property type="evidence" value="ECO:0007669"/>
    <property type="project" value="UniProtKB-UniPathway"/>
</dbReference>
<evidence type="ECO:0000256" key="2">
    <source>
        <dbReference type="ARBA" id="ARBA00022573"/>
    </source>
</evidence>
<dbReference type="InterPro" id="IPR003723">
    <property type="entry name" value="Precorrin-6x_reduct"/>
</dbReference>
<proteinExistence type="predicted"/>
<accession>A0A4V2JS73</accession>
<evidence type="ECO:0000313" key="5">
    <source>
        <dbReference type="Proteomes" id="UP000292373"/>
    </source>
</evidence>
<evidence type="ECO:0000313" key="4">
    <source>
        <dbReference type="EMBL" id="TBT82782.1"/>
    </source>
</evidence>
<dbReference type="Proteomes" id="UP000292373">
    <property type="component" value="Unassembled WGS sequence"/>
</dbReference>
<dbReference type="GO" id="GO:0016994">
    <property type="term" value="F:precorrin-6A reductase activity"/>
    <property type="evidence" value="ECO:0007669"/>
    <property type="project" value="InterPro"/>
</dbReference>
<dbReference type="PANTHER" id="PTHR36925">
    <property type="entry name" value="COBALT-PRECORRIN-6A REDUCTASE"/>
    <property type="match status" value="1"/>
</dbReference>
<comment type="pathway">
    <text evidence="1">Cofactor biosynthesis; adenosylcobalamin biosynthesis.</text>
</comment>
<gene>
    <name evidence="4" type="ORF">ET989_13310</name>
</gene>
<keyword evidence="3 4" id="KW-0560">Oxidoreductase</keyword>
<evidence type="ECO:0000256" key="1">
    <source>
        <dbReference type="ARBA" id="ARBA00004953"/>
    </source>
</evidence>
<evidence type="ECO:0000256" key="3">
    <source>
        <dbReference type="ARBA" id="ARBA00023002"/>
    </source>
</evidence>
<keyword evidence="2" id="KW-0169">Cobalamin biosynthesis</keyword>
<organism evidence="4 5">
    <name type="scientific">Propioniciclava sinopodophylli</name>
    <dbReference type="NCBI Taxonomy" id="1837344"/>
    <lineage>
        <taxon>Bacteria</taxon>
        <taxon>Bacillati</taxon>
        <taxon>Actinomycetota</taxon>
        <taxon>Actinomycetes</taxon>
        <taxon>Propionibacteriales</taxon>
        <taxon>Propionibacteriaceae</taxon>
        <taxon>Propioniciclava</taxon>
    </lineage>
</organism>
<dbReference type="OrthoDB" id="5183775at2"/>
<comment type="caution">
    <text evidence="4">The sequence shown here is derived from an EMBL/GenBank/DDBJ whole genome shotgun (WGS) entry which is preliminary data.</text>
</comment>
<dbReference type="UniPathway" id="UPA00148"/>